<dbReference type="SMART" id="SM00631">
    <property type="entry name" value="Zn_pept"/>
    <property type="match status" value="1"/>
</dbReference>
<organism evidence="15 16">
    <name type="scientific">Aphanomyces stellatus</name>
    <dbReference type="NCBI Taxonomy" id="120398"/>
    <lineage>
        <taxon>Eukaryota</taxon>
        <taxon>Sar</taxon>
        <taxon>Stramenopiles</taxon>
        <taxon>Oomycota</taxon>
        <taxon>Saprolegniomycetes</taxon>
        <taxon>Saprolegniales</taxon>
        <taxon>Verrucalvaceae</taxon>
        <taxon>Aphanomyces</taxon>
    </lineage>
</organism>
<keyword evidence="7" id="KW-0378">Hydrolase</keyword>
<evidence type="ECO:0000256" key="11">
    <source>
        <dbReference type="SAM" id="MobiDB-lite"/>
    </source>
</evidence>
<evidence type="ECO:0000256" key="6">
    <source>
        <dbReference type="ARBA" id="ARBA00022729"/>
    </source>
</evidence>
<proteinExistence type="inferred from homology"/>
<evidence type="ECO:0000256" key="1">
    <source>
        <dbReference type="ARBA" id="ARBA00001947"/>
    </source>
</evidence>
<dbReference type="GO" id="GO:0008270">
    <property type="term" value="F:zinc ion binding"/>
    <property type="evidence" value="ECO:0007669"/>
    <property type="project" value="InterPro"/>
</dbReference>
<dbReference type="Gene3D" id="3.40.630.10">
    <property type="entry name" value="Zn peptidases"/>
    <property type="match status" value="1"/>
</dbReference>
<protein>
    <submittedName>
        <fullName evidence="15">Aste57867_3418 protein</fullName>
    </submittedName>
</protein>
<evidence type="ECO:0000256" key="7">
    <source>
        <dbReference type="ARBA" id="ARBA00022801"/>
    </source>
</evidence>
<evidence type="ECO:0000256" key="12">
    <source>
        <dbReference type="SAM" id="Phobius"/>
    </source>
</evidence>
<evidence type="ECO:0000256" key="3">
    <source>
        <dbReference type="ARBA" id="ARBA00022645"/>
    </source>
</evidence>
<feature type="domain" description="Peptidase M14" evidence="13">
    <location>
        <begin position="118"/>
        <end position="396"/>
    </location>
</feature>
<keyword evidence="3" id="KW-0121">Carboxypeptidase</keyword>
<feature type="active site" description="Proton donor/acceptor" evidence="10">
    <location>
        <position position="365"/>
    </location>
</feature>
<evidence type="ECO:0000256" key="8">
    <source>
        <dbReference type="ARBA" id="ARBA00022833"/>
    </source>
</evidence>
<dbReference type="GO" id="GO:0004181">
    <property type="term" value="F:metallocarboxypeptidase activity"/>
    <property type="evidence" value="ECO:0007669"/>
    <property type="project" value="InterPro"/>
</dbReference>
<dbReference type="OrthoDB" id="3626597at2759"/>
<evidence type="ECO:0000313" key="15">
    <source>
        <dbReference type="EMBL" id="VFT80584.1"/>
    </source>
</evidence>
<dbReference type="PROSITE" id="PS52035">
    <property type="entry name" value="PEPTIDASE_M14"/>
    <property type="match status" value="1"/>
</dbReference>
<accession>A0A485KBC1</accession>
<keyword evidence="9" id="KW-0482">Metalloprotease</keyword>
<evidence type="ECO:0000313" key="16">
    <source>
        <dbReference type="Proteomes" id="UP000332933"/>
    </source>
</evidence>
<dbReference type="EMBL" id="VJMH01000597">
    <property type="protein sequence ID" value="KAF0715352.1"/>
    <property type="molecule type" value="Genomic_DNA"/>
</dbReference>
<evidence type="ECO:0000256" key="9">
    <source>
        <dbReference type="ARBA" id="ARBA00023049"/>
    </source>
</evidence>
<keyword evidence="8" id="KW-0862">Zinc</keyword>
<evidence type="ECO:0000256" key="4">
    <source>
        <dbReference type="ARBA" id="ARBA00022670"/>
    </source>
</evidence>
<evidence type="ECO:0000256" key="2">
    <source>
        <dbReference type="ARBA" id="ARBA00005988"/>
    </source>
</evidence>
<keyword evidence="12" id="KW-1133">Transmembrane helix</keyword>
<evidence type="ECO:0000313" key="14">
    <source>
        <dbReference type="EMBL" id="KAF0715352.1"/>
    </source>
</evidence>
<feature type="transmembrane region" description="Helical" evidence="12">
    <location>
        <begin position="33"/>
        <end position="58"/>
    </location>
</feature>
<dbReference type="SUPFAM" id="SSF53187">
    <property type="entry name" value="Zn-dependent exopeptidases"/>
    <property type="match status" value="1"/>
</dbReference>
<dbReference type="AlphaFoldDB" id="A0A485KBC1"/>
<dbReference type="InterPro" id="IPR000834">
    <property type="entry name" value="Peptidase_M14"/>
</dbReference>
<evidence type="ECO:0000259" key="13">
    <source>
        <dbReference type="PROSITE" id="PS52035"/>
    </source>
</evidence>
<dbReference type="Pfam" id="PF00246">
    <property type="entry name" value="Peptidase_M14"/>
    <property type="match status" value="1"/>
</dbReference>
<keyword evidence="5" id="KW-0479">Metal-binding</keyword>
<dbReference type="GO" id="GO:0005615">
    <property type="term" value="C:extracellular space"/>
    <property type="evidence" value="ECO:0007669"/>
    <property type="project" value="TreeGrafter"/>
</dbReference>
<reference evidence="15 16" key="1">
    <citation type="submission" date="2019-03" db="EMBL/GenBank/DDBJ databases">
        <authorList>
            <person name="Gaulin E."/>
            <person name="Dumas B."/>
        </authorList>
    </citation>
    <scope>NUCLEOTIDE SEQUENCE [LARGE SCALE GENOMIC DNA]</scope>
    <source>
        <strain evidence="15">CBS 568.67</strain>
    </source>
</reference>
<keyword evidence="4" id="KW-0645">Protease</keyword>
<dbReference type="PANTHER" id="PTHR11705">
    <property type="entry name" value="PROTEASE FAMILY M14 CARBOXYPEPTIDASE A,B"/>
    <property type="match status" value="1"/>
</dbReference>
<keyword evidence="16" id="KW-1185">Reference proteome</keyword>
<sequence length="451" mass="48961">MVTPSTSMEGVNTNANSEVPSKSNQLRRKKVRLALCVLIFSFMRGSVVPLLLALATAAPPSGSNERKIMGIDGVTRSMAQVLAINYDADNNRKCHLSNSGYLTTLAAGQYTNSSFFNCFRTSAQVYEFLDAVMGQNTRLVRKVAVANTTQGAIVYGYKLSTGTTAKPMLYFQSLIHAREWIAGTSNVFTLSAYLDDLTTQTPGPYDAYDLMFVPILNLDGYDLSWTANRYQRKNANNIDLNRNWPTPYTNPVPDKPVDETYPGVSALSEVESSGLNGWLRTHQDSIEGYVDIHACAGLILYAFGDTHAPLGNGFDEKFQLLAGQMQLAMGALNYDAQPVWQLYDAYGGFSDYTFRYYKKASVTIEVAGADFAVPTSEIRPRGKEVLAGITAFAKGVAAFNSQNSTTNDTRSGRIDSVVVPPQTSTPIPTSASGDSGLLGVLLMGLVILGLI</sequence>
<name>A0A485KBC1_9STRA</name>
<dbReference type="EMBL" id="CAADRA010000597">
    <property type="protein sequence ID" value="VFT80584.1"/>
    <property type="molecule type" value="Genomic_DNA"/>
</dbReference>
<keyword evidence="12" id="KW-0472">Membrane</keyword>
<evidence type="ECO:0000256" key="10">
    <source>
        <dbReference type="PROSITE-ProRule" id="PRU01379"/>
    </source>
</evidence>
<dbReference type="GO" id="GO:0006508">
    <property type="term" value="P:proteolysis"/>
    <property type="evidence" value="ECO:0007669"/>
    <property type="project" value="UniProtKB-KW"/>
</dbReference>
<dbReference type="PANTHER" id="PTHR11705:SF143">
    <property type="entry name" value="SLL0236 PROTEIN"/>
    <property type="match status" value="1"/>
</dbReference>
<evidence type="ECO:0000256" key="5">
    <source>
        <dbReference type="ARBA" id="ARBA00022723"/>
    </source>
</evidence>
<comment type="cofactor">
    <cofactor evidence="1">
        <name>Zn(2+)</name>
        <dbReference type="ChEBI" id="CHEBI:29105"/>
    </cofactor>
</comment>
<dbReference type="FunFam" id="3.40.630.10:FF:000084">
    <property type="entry name" value="Carboxypeptidase B2"/>
    <property type="match status" value="1"/>
</dbReference>
<feature type="region of interest" description="Disordered" evidence="11">
    <location>
        <begin position="1"/>
        <end position="23"/>
    </location>
</feature>
<keyword evidence="12" id="KW-0812">Transmembrane</keyword>
<gene>
    <name evidence="15" type="primary">Aste57867_3418</name>
    <name evidence="14" type="ORF">As57867_003408</name>
    <name evidence="15" type="ORF">ASTE57867_3418</name>
</gene>
<reference evidence="14" key="2">
    <citation type="submission" date="2019-06" db="EMBL/GenBank/DDBJ databases">
        <title>Genomics analysis of Aphanomyces spp. identifies a new class of oomycete effector associated with host adaptation.</title>
        <authorList>
            <person name="Gaulin E."/>
        </authorList>
    </citation>
    <scope>NUCLEOTIDE SEQUENCE</scope>
    <source>
        <strain evidence="14">CBS 578.67</strain>
    </source>
</reference>
<dbReference type="Proteomes" id="UP000332933">
    <property type="component" value="Unassembled WGS sequence"/>
</dbReference>
<keyword evidence="6" id="KW-0732">Signal</keyword>
<comment type="similarity">
    <text evidence="2 10">Belongs to the peptidase M14 family.</text>
</comment>